<evidence type="ECO:0000313" key="2">
    <source>
        <dbReference type="Proteomes" id="UP000821866"/>
    </source>
</evidence>
<proteinExistence type="predicted"/>
<reference evidence="1" key="1">
    <citation type="journal article" date="2020" name="Cell">
        <title>Large-Scale Comparative Analyses of Tick Genomes Elucidate Their Genetic Diversity and Vector Capacities.</title>
        <authorList>
            <consortium name="Tick Genome and Microbiome Consortium (TIGMIC)"/>
            <person name="Jia N."/>
            <person name="Wang J."/>
            <person name="Shi W."/>
            <person name="Du L."/>
            <person name="Sun Y."/>
            <person name="Zhan W."/>
            <person name="Jiang J.F."/>
            <person name="Wang Q."/>
            <person name="Zhang B."/>
            <person name="Ji P."/>
            <person name="Bell-Sakyi L."/>
            <person name="Cui X.M."/>
            <person name="Yuan T.T."/>
            <person name="Jiang B.G."/>
            <person name="Yang W.F."/>
            <person name="Lam T.T."/>
            <person name="Chang Q.C."/>
            <person name="Ding S.J."/>
            <person name="Wang X.J."/>
            <person name="Zhu J.G."/>
            <person name="Ruan X.D."/>
            <person name="Zhao L."/>
            <person name="Wei J.T."/>
            <person name="Ye R.Z."/>
            <person name="Que T.C."/>
            <person name="Du C.H."/>
            <person name="Zhou Y.H."/>
            <person name="Cheng J.X."/>
            <person name="Dai P.F."/>
            <person name="Guo W.B."/>
            <person name="Han X.H."/>
            <person name="Huang E.J."/>
            <person name="Li L.F."/>
            <person name="Wei W."/>
            <person name="Gao Y.C."/>
            <person name="Liu J.Z."/>
            <person name="Shao H.Z."/>
            <person name="Wang X."/>
            <person name="Wang C.C."/>
            <person name="Yang T.C."/>
            <person name="Huo Q.B."/>
            <person name="Li W."/>
            <person name="Chen H.Y."/>
            <person name="Chen S.E."/>
            <person name="Zhou L.G."/>
            <person name="Ni X.B."/>
            <person name="Tian J.H."/>
            <person name="Sheng Y."/>
            <person name="Liu T."/>
            <person name="Pan Y.S."/>
            <person name="Xia L.Y."/>
            <person name="Li J."/>
            <person name="Zhao F."/>
            <person name="Cao W.C."/>
        </authorList>
    </citation>
    <scope>NUCLEOTIDE SEQUENCE</scope>
    <source>
        <strain evidence="1">Rmic-2018</strain>
    </source>
</reference>
<protein>
    <submittedName>
        <fullName evidence="1">Uncharacterized protein</fullName>
    </submittedName>
</protein>
<evidence type="ECO:0000313" key="1">
    <source>
        <dbReference type="EMBL" id="KAH8030295.1"/>
    </source>
</evidence>
<dbReference type="Proteomes" id="UP000821866">
    <property type="component" value="Chromosome 3"/>
</dbReference>
<keyword evidence="2" id="KW-1185">Reference proteome</keyword>
<accession>A0A9J6E759</accession>
<sequence length="464" mass="50626">MDLNCGDPPLLDQMLHQSVAKTPSDITPWSWADPLIPVALRLDELIDGRYYTNTAWTSRTQVRHVRIDRQLRTGVVGVQTTERYRAIADVLSKPRHVGKYGACAPNGIIAAVDLSYFTTLMTRKATYQWNRAFYADEWDSSVAVVPVKMEYSGSRALPPYLLSFLSTGDEVWFALGDGPVVHVLGRSARAGPGEFLTVREAIVDRWIGGPRTRGAPPGRQRDAYEALAMMNTLMGTHGVYDTALNLATELSRGFHLGAVVDGEGSSSSQGLMCFGEDMISGRRFGINGPRVKQYGFDDPDTVSGQVEWARRYITSPSGMLAEGMAVAEGYLGGVWPHARAFACNSFSVVVSTADHELRIARALQLIEPGTPSVVPRHGRSLSFWLSGNALLLAGVTWGAYLSSGANWAMINGMLTPSSEMTTSIKALVPLVTNNSHQLCGHKTPTVPRRQPVDDVCRHHPGLIN</sequence>
<name>A0A9J6E759_RHIMP</name>
<dbReference type="AlphaFoldDB" id="A0A9J6E759"/>
<dbReference type="EMBL" id="JABSTU010000005">
    <property type="protein sequence ID" value="KAH8030295.1"/>
    <property type="molecule type" value="Genomic_DNA"/>
</dbReference>
<reference evidence="1" key="2">
    <citation type="submission" date="2021-09" db="EMBL/GenBank/DDBJ databases">
        <authorList>
            <person name="Jia N."/>
            <person name="Wang J."/>
            <person name="Shi W."/>
            <person name="Du L."/>
            <person name="Sun Y."/>
            <person name="Zhan W."/>
            <person name="Jiang J."/>
            <person name="Wang Q."/>
            <person name="Zhang B."/>
            <person name="Ji P."/>
            <person name="Sakyi L.B."/>
            <person name="Cui X."/>
            <person name="Yuan T."/>
            <person name="Jiang B."/>
            <person name="Yang W."/>
            <person name="Lam T.T.-Y."/>
            <person name="Chang Q."/>
            <person name="Ding S."/>
            <person name="Wang X."/>
            <person name="Zhu J."/>
            <person name="Ruan X."/>
            <person name="Zhao L."/>
            <person name="Wei J."/>
            <person name="Que T."/>
            <person name="Du C."/>
            <person name="Cheng J."/>
            <person name="Dai P."/>
            <person name="Han X."/>
            <person name="Huang E."/>
            <person name="Gao Y."/>
            <person name="Liu J."/>
            <person name="Shao H."/>
            <person name="Ye R."/>
            <person name="Li L."/>
            <person name="Wei W."/>
            <person name="Wang X."/>
            <person name="Wang C."/>
            <person name="Huo Q."/>
            <person name="Li W."/>
            <person name="Guo W."/>
            <person name="Chen H."/>
            <person name="Chen S."/>
            <person name="Zhou L."/>
            <person name="Zhou L."/>
            <person name="Ni X."/>
            <person name="Tian J."/>
            <person name="Zhou Y."/>
            <person name="Sheng Y."/>
            <person name="Liu T."/>
            <person name="Pan Y."/>
            <person name="Xia L."/>
            <person name="Li J."/>
            <person name="Zhao F."/>
            <person name="Cao W."/>
        </authorList>
    </citation>
    <scope>NUCLEOTIDE SEQUENCE</scope>
    <source>
        <strain evidence="1">Rmic-2018</strain>
        <tissue evidence="1">Larvae</tissue>
    </source>
</reference>
<gene>
    <name evidence="1" type="ORF">HPB51_006727</name>
</gene>
<comment type="caution">
    <text evidence="1">The sequence shown here is derived from an EMBL/GenBank/DDBJ whole genome shotgun (WGS) entry which is preliminary data.</text>
</comment>
<organism evidence="1 2">
    <name type="scientific">Rhipicephalus microplus</name>
    <name type="common">Cattle tick</name>
    <name type="synonym">Boophilus microplus</name>
    <dbReference type="NCBI Taxonomy" id="6941"/>
    <lineage>
        <taxon>Eukaryota</taxon>
        <taxon>Metazoa</taxon>
        <taxon>Ecdysozoa</taxon>
        <taxon>Arthropoda</taxon>
        <taxon>Chelicerata</taxon>
        <taxon>Arachnida</taxon>
        <taxon>Acari</taxon>
        <taxon>Parasitiformes</taxon>
        <taxon>Ixodida</taxon>
        <taxon>Ixodoidea</taxon>
        <taxon>Ixodidae</taxon>
        <taxon>Rhipicephalinae</taxon>
        <taxon>Rhipicephalus</taxon>
        <taxon>Boophilus</taxon>
    </lineage>
</organism>